<dbReference type="GO" id="GO:0047605">
    <property type="term" value="F:acetolactate decarboxylase activity"/>
    <property type="evidence" value="ECO:0007669"/>
    <property type="project" value="InterPro"/>
</dbReference>
<accession>A0A517VKU6</accession>
<reference evidence="1 2" key="1">
    <citation type="submission" date="2019-02" db="EMBL/GenBank/DDBJ databases">
        <title>Deep-cultivation of Planctomycetes and their phenomic and genomic characterization uncovers novel biology.</title>
        <authorList>
            <person name="Wiegand S."/>
            <person name="Jogler M."/>
            <person name="Boedeker C."/>
            <person name="Pinto D."/>
            <person name="Vollmers J."/>
            <person name="Rivas-Marin E."/>
            <person name="Kohn T."/>
            <person name="Peeters S.H."/>
            <person name="Heuer A."/>
            <person name="Rast P."/>
            <person name="Oberbeckmann S."/>
            <person name="Bunk B."/>
            <person name="Jeske O."/>
            <person name="Meyerdierks A."/>
            <person name="Storesund J.E."/>
            <person name="Kallscheuer N."/>
            <person name="Luecker S."/>
            <person name="Lage O.M."/>
            <person name="Pohl T."/>
            <person name="Merkel B.J."/>
            <person name="Hornburger P."/>
            <person name="Mueller R.-W."/>
            <person name="Bruemmer F."/>
            <person name="Labrenz M."/>
            <person name="Spormann A.M."/>
            <person name="Op den Camp H."/>
            <person name="Overmann J."/>
            <person name="Amann R."/>
            <person name="Jetten M.S.M."/>
            <person name="Mascher T."/>
            <person name="Medema M.H."/>
            <person name="Devos D.P."/>
            <person name="Kaster A.-K."/>
            <person name="Ovreas L."/>
            <person name="Rohde M."/>
            <person name="Galperin M.Y."/>
            <person name="Jogler C."/>
        </authorList>
    </citation>
    <scope>NUCLEOTIDE SEQUENCE [LARGE SCALE GENOMIC DNA]</scope>
    <source>
        <strain evidence="1 2">Pan161</strain>
    </source>
</reference>
<dbReference type="EMBL" id="CP036343">
    <property type="protein sequence ID" value="QDT93644.1"/>
    <property type="molecule type" value="Genomic_DNA"/>
</dbReference>
<dbReference type="SUPFAM" id="SSF117856">
    <property type="entry name" value="AF0104/ALDC/Ptd012-like"/>
    <property type="match status" value="1"/>
</dbReference>
<dbReference type="AlphaFoldDB" id="A0A517VKU6"/>
<dbReference type="Gene3D" id="3.30.1330.80">
    <property type="entry name" value="Hypothetical protein, similar to alpha- acetolactate decarboxylase, domain 2"/>
    <property type="match status" value="2"/>
</dbReference>
<proteinExistence type="predicted"/>
<name>A0A517VKU6_9PLAN</name>
<keyword evidence="2" id="KW-1185">Reference proteome</keyword>
<dbReference type="InterPro" id="IPR005128">
    <property type="entry name" value="Acetolactate_a_deCO2ase"/>
</dbReference>
<gene>
    <name evidence="1" type="ORF">Pan161_53260</name>
</gene>
<dbReference type="Pfam" id="PF03306">
    <property type="entry name" value="AAL_decarboxy"/>
    <property type="match status" value="1"/>
</dbReference>
<dbReference type="GO" id="GO:0045151">
    <property type="term" value="P:acetoin biosynthetic process"/>
    <property type="evidence" value="ECO:0007669"/>
    <property type="project" value="InterPro"/>
</dbReference>
<evidence type="ECO:0000313" key="1">
    <source>
        <dbReference type="EMBL" id="QDT93644.1"/>
    </source>
</evidence>
<dbReference type="KEGG" id="gax:Pan161_53260"/>
<dbReference type="Proteomes" id="UP000316855">
    <property type="component" value="Chromosome"/>
</dbReference>
<dbReference type="UniPathway" id="UPA00626">
    <property type="reaction ID" value="UER00678"/>
</dbReference>
<evidence type="ECO:0000313" key="2">
    <source>
        <dbReference type="Proteomes" id="UP000316855"/>
    </source>
</evidence>
<protein>
    <submittedName>
        <fullName evidence="1">Alpha-acetolactate decarboxylase</fullName>
    </submittedName>
</protein>
<organism evidence="1 2">
    <name type="scientific">Gimesia algae</name>
    <dbReference type="NCBI Taxonomy" id="2527971"/>
    <lineage>
        <taxon>Bacteria</taxon>
        <taxon>Pseudomonadati</taxon>
        <taxon>Planctomycetota</taxon>
        <taxon>Planctomycetia</taxon>
        <taxon>Planctomycetales</taxon>
        <taxon>Planctomycetaceae</taxon>
        <taxon>Gimesia</taxon>
    </lineage>
</organism>
<sequence length="255" mass="27876">MCRLALILLFGLFVAMIGSLKSTIAGETKKTGLVQYGKMHEVIGKQKHQGRVKFSDLTAKPHFYGVAALESLAGEATVFDGKVILTKVNSDGALSSETLSQKTQAALLVGAYVESWTEHSVTTTVKSDDLDSLIEQTAKKIGLNTNEPFMFVIQGDFQNVRAHVINGACPIRARMQKEDLPERKRPYEADLIKITGKLVGVFAKDSVGDITHPATSTHLHLLYKDDRSGEMRTGHVEQVTLQPGVTLMLPEEVAK</sequence>